<organism evidence="3">
    <name type="scientific">Rosellinia necatrix</name>
    <name type="common">White root-rot fungus</name>
    <dbReference type="NCBI Taxonomy" id="77044"/>
    <lineage>
        <taxon>Eukaryota</taxon>
        <taxon>Fungi</taxon>
        <taxon>Dikarya</taxon>
        <taxon>Ascomycota</taxon>
        <taxon>Pezizomycotina</taxon>
        <taxon>Sordariomycetes</taxon>
        <taxon>Xylariomycetidae</taxon>
        <taxon>Xylariales</taxon>
        <taxon>Xylariaceae</taxon>
        <taxon>Rosellinia</taxon>
    </lineage>
</organism>
<proteinExistence type="predicted"/>
<keyword evidence="4" id="KW-1185">Reference proteome</keyword>
<feature type="domain" description="Protein kinase" evidence="2">
    <location>
        <begin position="202"/>
        <end position="568"/>
    </location>
</feature>
<dbReference type="Pfam" id="PF00069">
    <property type="entry name" value="Pkinase"/>
    <property type="match status" value="1"/>
</dbReference>
<feature type="region of interest" description="Disordered" evidence="1">
    <location>
        <begin position="1"/>
        <end position="26"/>
    </location>
</feature>
<dbReference type="STRING" id="77044.A0A1W2TJ34"/>
<evidence type="ECO:0000259" key="2">
    <source>
        <dbReference type="PROSITE" id="PS50011"/>
    </source>
</evidence>
<reference evidence="3" key="1">
    <citation type="submission" date="2016-03" db="EMBL/GenBank/DDBJ databases">
        <title>Draft genome sequence of Rosellinia necatrix.</title>
        <authorList>
            <person name="Kanematsu S."/>
        </authorList>
    </citation>
    <scope>NUCLEOTIDE SEQUENCE [LARGE SCALE GENOMIC DNA]</scope>
    <source>
        <strain evidence="3">W97</strain>
    </source>
</reference>
<gene>
    <name evidence="3" type="ORF">SAMD00023353_1500120</name>
</gene>
<dbReference type="Gene3D" id="1.10.510.10">
    <property type="entry name" value="Transferase(Phosphotransferase) domain 1"/>
    <property type="match status" value="1"/>
</dbReference>
<dbReference type="OMA" id="YIARSEL"/>
<dbReference type="PANTHER" id="PTHR24359">
    <property type="entry name" value="SERINE/THREONINE-PROTEIN KINASE SBK1"/>
    <property type="match status" value="1"/>
</dbReference>
<dbReference type="EMBL" id="DF977460">
    <property type="protein sequence ID" value="GAP88204.2"/>
    <property type="molecule type" value="Genomic_DNA"/>
</dbReference>
<evidence type="ECO:0000256" key="1">
    <source>
        <dbReference type="SAM" id="MobiDB-lite"/>
    </source>
</evidence>
<dbReference type="InterPro" id="IPR011009">
    <property type="entry name" value="Kinase-like_dom_sf"/>
</dbReference>
<sequence length="596" mass="66163">MSSLSRQVSRQSSASDQSSQQSIASSYGSAEQNLFEQLKRRVVTSDKKKNTHQLSQFSFLPRDAISEIITREVVNQADTAWLSSWYNSLFNKTRATQILERALKVFTALGLCEEETVIWSLFDEGITDDDLPLERWEDEKQLGISKILVSRSGKRFESFLKLKRRNVAVENFLQSQWLVLAPTLTTSGEHIRVDGQVPLPIYDIKELRETRSRSTVYKGKIHAAHLKPGAKEPMRVAIKDYHSLGEEEFKQERENLETIQKLRHRHLIWHVVTIEQGDARYAVFPWARGGNLSDLWQRDPRATAAREPALLAWCLRQMAGIVDALFALHEVNCRHGDLKPENILHFHALPDDRAVAAATSAAAAVVRDDGDDDGADERRRYGTLVVADVGVSRVHHQATELRSDPTNTKATTPCYEAPEAEFGGRGPRRRRYDMWSVGCIFMEFLVWQLYGADAIDRFKEQRRPGGGTGSTANGNGGGGGGGHNRNGSGSGSRYGSRGAAYYEIAADGTPAVHPAVVRALAALRGDPRCAPGTGLAAVLDLIAGKLIVVNPDERAQADALRDQFREIVRRAEADPDYLMTRTEPPPEIPDVFASSG</sequence>
<feature type="region of interest" description="Disordered" evidence="1">
    <location>
        <begin position="461"/>
        <end position="492"/>
    </location>
</feature>
<feature type="compositionally biased region" description="Gly residues" evidence="1">
    <location>
        <begin position="464"/>
        <end position="492"/>
    </location>
</feature>
<evidence type="ECO:0000313" key="3">
    <source>
        <dbReference type="EMBL" id="GAP88204.2"/>
    </source>
</evidence>
<dbReference type="PROSITE" id="PS50011">
    <property type="entry name" value="PROTEIN_KINASE_DOM"/>
    <property type="match status" value="1"/>
</dbReference>
<dbReference type="PANTHER" id="PTHR24359:SF1">
    <property type="entry name" value="INHIBITOR OF NUCLEAR FACTOR KAPPA-B KINASE EPSILON SUBUNIT HOMOLOG 1-RELATED"/>
    <property type="match status" value="1"/>
</dbReference>
<keyword evidence="3" id="KW-0418">Kinase</keyword>
<dbReference type="InterPro" id="IPR000719">
    <property type="entry name" value="Prot_kinase_dom"/>
</dbReference>
<dbReference type="Proteomes" id="UP000054516">
    <property type="component" value="Unassembled WGS sequence"/>
</dbReference>
<dbReference type="OrthoDB" id="1046782at2759"/>
<evidence type="ECO:0000313" key="4">
    <source>
        <dbReference type="Proteomes" id="UP000054516"/>
    </source>
</evidence>
<protein>
    <submittedName>
        <fullName evidence="3">Putative serine threonine protein kinase</fullName>
    </submittedName>
</protein>
<accession>A0A1W2TJ34</accession>
<keyword evidence="3" id="KW-0808">Transferase</keyword>
<dbReference type="SMART" id="SM00220">
    <property type="entry name" value="S_TKc"/>
    <property type="match status" value="1"/>
</dbReference>
<dbReference type="AlphaFoldDB" id="A0A1W2TJ34"/>
<dbReference type="GO" id="GO:0004674">
    <property type="term" value="F:protein serine/threonine kinase activity"/>
    <property type="evidence" value="ECO:0007669"/>
    <property type="project" value="TreeGrafter"/>
</dbReference>
<dbReference type="SUPFAM" id="SSF56112">
    <property type="entry name" value="Protein kinase-like (PK-like)"/>
    <property type="match status" value="1"/>
</dbReference>
<dbReference type="GO" id="GO:0005524">
    <property type="term" value="F:ATP binding"/>
    <property type="evidence" value="ECO:0007669"/>
    <property type="project" value="InterPro"/>
</dbReference>
<name>A0A1W2TJ34_ROSNE</name>